<dbReference type="PROSITE" id="PS50142">
    <property type="entry name" value="RNASE_3_2"/>
    <property type="match status" value="1"/>
</dbReference>
<gene>
    <name evidence="3" type="ORF">A1O1_07872</name>
</gene>
<reference evidence="3 4" key="1">
    <citation type="submission" date="2013-03" db="EMBL/GenBank/DDBJ databases">
        <title>The Genome Sequence of Capronia coronata CBS 617.96.</title>
        <authorList>
            <consortium name="The Broad Institute Genomics Platform"/>
            <person name="Cuomo C."/>
            <person name="de Hoog S."/>
            <person name="Gorbushina A."/>
            <person name="Walker B."/>
            <person name="Young S.K."/>
            <person name="Zeng Q."/>
            <person name="Gargeya S."/>
            <person name="Fitzgerald M."/>
            <person name="Haas B."/>
            <person name="Abouelleil A."/>
            <person name="Allen A.W."/>
            <person name="Alvarado L."/>
            <person name="Arachchi H.M."/>
            <person name="Berlin A.M."/>
            <person name="Chapman S.B."/>
            <person name="Gainer-Dewar J."/>
            <person name="Goldberg J."/>
            <person name="Griggs A."/>
            <person name="Gujja S."/>
            <person name="Hansen M."/>
            <person name="Howarth C."/>
            <person name="Imamovic A."/>
            <person name="Ireland A."/>
            <person name="Larimer J."/>
            <person name="McCowan C."/>
            <person name="Murphy C."/>
            <person name="Pearson M."/>
            <person name="Poon T.W."/>
            <person name="Priest M."/>
            <person name="Roberts A."/>
            <person name="Saif S."/>
            <person name="Shea T."/>
            <person name="Sisk P."/>
            <person name="Sykes S."/>
            <person name="Wortman J."/>
            <person name="Nusbaum C."/>
            <person name="Birren B."/>
        </authorList>
    </citation>
    <scope>NUCLEOTIDE SEQUENCE [LARGE SCALE GENOMIC DNA]</scope>
    <source>
        <strain evidence="3 4">CBS 617.96</strain>
    </source>
</reference>
<dbReference type="EMBL" id="AMWN01000007">
    <property type="protein sequence ID" value="EXJ81807.1"/>
    <property type="molecule type" value="Genomic_DNA"/>
</dbReference>
<accession>W9XMP1</accession>
<dbReference type="GO" id="GO:0003723">
    <property type="term" value="F:RNA binding"/>
    <property type="evidence" value="ECO:0007669"/>
    <property type="project" value="TreeGrafter"/>
</dbReference>
<dbReference type="Gene3D" id="1.10.1520.10">
    <property type="entry name" value="Ribonuclease III domain"/>
    <property type="match status" value="1"/>
</dbReference>
<feature type="domain" description="RNase III" evidence="2">
    <location>
        <begin position="39"/>
        <end position="133"/>
    </location>
</feature>
<proteinExistence type="predicted"/>
<dbReference type="SUPFAM" id="SSF69065">
    <property type="entry name" value="RNase III domain-like"/>
    <property type="match status" value="1"/>
</dbReference>
<organism evidence="3 4">
    <name type="scientific">Capronia coronata CBS 617.96</name>
    <dbReference type="NCBI Taxonomy" id="1182541"/>
    <lineage>
        <taxon>Eukaryota</taxon>
        <taxon>Fungi</taxon>
        <taxon>Dikarya</taxon>
        <taxon>Ascomycota</taxon>
        <taxon>Pezizomycotina</taxon>
        <taxon>Eurotiomycetes</taxon>
        <taxon>Chaetothyriomycetidae</taxon>
        <taxon>Chaetothyriales</taxon>
        <taxon>Herpotrichiellaceae</taxon>
        <taxon>Capronia</taxon>
    </lineage>
</organism>
<dbReference type="GO" id="GO:0005737">
    <property type="term" value="C:cytoplasm"/>
    <property type="evidence" value="ECO:0007669"/>
    <property type="project" value="TreeGrafter"/>
</dbReference>
<dbReference type="GO" id="GO:0030422">
    <property type="term" value="P:siRNA processing"/>
    <property type="evidence" value="ECO:0007669"/>
    <property type="project" value="TreeGrafter"/>
</dbReference>
<evidence type="ECO:0000313" key="4">
    <source>
        <dbReference type="Proteomes" id="UP000019484"/>
    </source>
</evidence>
<dbReference type="eggNOG" id="ENOG502SXGS">
    <property type="taxonomic scope" value="Eukaryota"/>
</dbReference>
<dbReference type="InterPro" id="IPR000999">
    <property type="entry name" value="RNase_III_dom"/>
</dbReference>
<protein>
    <recommendedName>
        <fullName evidence="2">RNase III domain-containing protein</fullName>
    </recommendedName>
</protein>
<dbReference type="PANTHER" id="PTHR14950">
    <property type="entry name" value="DICER-RELATED"/>
    <property type="match status" value="1"/>
</dbReference>
<dbReference type="HOGENOM" id="CLU_000907_3_0_1"/>
<dbReference type="InterPro" id="IPR036389">
    <property type="entry name" value="RNase_III_sf"/>
</dbReference>
<dbReference type="Pfam" id="PF00636">
    <property type="entry name" value="Ribonuclease_3"/>
    <property type="match status" value="1"/>
</dbReference>
<keyword evidence="4" id="KW-1185">Reference proteome</keyword>
<name>W9XMP1_9EURO</name>
<evidence type="ECO:0000259" key="2">
    <source>
        <dbReference type="PROSITE" id="PS50142"/>
    </source>
</evidence>
<dbReference type="AlphaFoldDB" id="W9XMP1"/>
<evidence type="ECO:0000256" key="1">
    <source>
        <dbReference type="ARBA" id="ARBA00022801"/>
    </source>
</evidence>
<dbReference type="Proteomes" id="UP000019484">
    <property type="component" value="Unassembled WGS sequence"/>
</dbReference>
<dbReference type="GeneID" id="19162727"/>
<dbReference type="SMART" id="SM00535">
    <property type="entry name" value="RIBOc"/>
    <property type="match status" value="1"/>
</dbReference>
<dbReference type="PANTHER" id="PTHR14950:SF37">
    <property type="entry name" value="ENDORIBONUCLEASE DICER"/>
    <property type="match status" value="1"/>
</dbReference>
<keyword evidence="1" id="KW-0378">Hydrolase</keyword>
<dbReference type="STRING" id="1182541.W9XMP1"/>
<dbReference type="GO" id="GO:0005634">
    <property type="term" value="C:nucleus"/>
    <property type="evidence" value="ECO:0007669"/>
    <property type="project" value="TreeGrafter"/>
</dbReference>
<sequence>MASHEANVATCESIIQYVFIDKRLCLEAIQASGHVLQWQHNFTRVSKNDRLAVLGDVVTKAHLCEKWFATGRSKGQWTQAEQALLSNAKLSTVGYDHGLQDCVILNEGTPSVSPKTMATTVEAIFGAVFLDGGFRALGAVLVTLGLAHAFLELVMSNFTPCFFEGYDTSV</sequence>
<dbReference type="OrthoDB" id="67027at2759"/>
<dbReference type="GO" id="GO:0004525">
    <property type="term" value="F:ribonuclease III activity"/>
    <property type="evidence" value="ECO:0007669"/>
    <property type="project" value="InterPro"/>
</dbReference>
<evidence type="ECO:0000313" key="3">
    <source>
        <dbReference type="EMBL" id="EXJ81807.1"/>
    </source>
</evidence>
<dbReference type="CDD" id="cd00593">
    <property type="entry name" value="RIBOc"/>
    <property type="match status" value="1"/>
</dbReference>
<comment type="caution">
    <text evidence="3">The sequence shown here is derived from an EMBL/GenBank/DDBJ whole genome shotgun (WGS) entry which is preliminary data.</text>
</comment>
<dbReference type="RefSeq" id="XP_007726928.1">
    <property type="nucleotide sequence ID" value="XM_007728738.1"/>
</dbReference>